<evidence type="ECO:0000313" key="2">
    <source>
        <dbReference type="Proteomes" id="UP000324800"/>
    </source>
</evidence>
<evidence type="ECO:0000313" key="1">
    <source>
        <dbReference type="EMBL" id="KAA6310684.1"/>
    </source>
</evidence>
<reference evidence="1 2" key="1">
    <citation type="submission" date="2019-03" db="EMBL/GenBank/DDBJ databases">
        <title>Single cell metagenomics reveals metabolic interactions within the superorganism composed of flagellate Streblomastix strix and complex community of Bacteroidetes bacteria on its surface.</title>
        <authorList>
            <person name="Treitli S.C."/>
            <person name="Kolisko M."/>
            <person name="Husnik F."/>
            <person name="Keeling P."/>
            <person name="Hampl V."/>
        </authorList>
    </citation>
    <scope>NUCLEOTIDE SEQUENCE [LARGE SCALE GENOMIC DNA]</scope>
    <source>
        <strain evidence="1">ST1C</strain>
    </source>
</reference>
<organism evidence="1 2">
    <name type="scientific">Streblomastix strix</name>
    <dbReference type="NCBI Taxonomy" id="222440"/>
    <lineage>
        <taxon>Eukaryota</taxon>
        <taxon>Metamonada</taxon>
        <taxon>Preaxostyla</taxon>
        <taxon>Oxymonadida</taxon>
        <taxon>Streblomastigidae</taxon>
        <taxon>Streblomastix</taxon>
    </lineage>
</organism>
<sequence>GTLIFFLAGTQQPVYISGIKEKVRFIICMYYANSYCIIRSLKKLAAPTTGHVANEKVVQW</sequence>
<protein>
    <submittedName>
        <fullName evidence="1">Uncharacterized protein</fullName>
    </submittedName>
</protein>
<gene>
    <name evidence="1" type="ORF">EZS28_056267</name>
</gene>
<name>A0A5J4PQ58_9EUKA</name>
<dbReference type="AlphaFoldDB" id="A0A5J4PQ58"/>
<dbReference type="EMBL" id="SNRW01049625">
    <property type="protein sequence ID" value="KAA6310684.1"/>
    <property type="molecule type" value="Genomic_DNA"/>
</dbReference>
<feature type="non-terminal residue" evidence="1">
    <location>
        <position position="1"/>
    </location>
</feature>
<proteinExistence type="predicted"/>
<accession>A0A5J4PQ58</accession>
<comment type="caution">
    <text evidence="1">The sequence shown here is derived from an EMBL/GenBank/DDBJ whole genome shotgun (WGS) entry which is preliminary data.</text>
</comment>
<dbReference type="Proteomes" id="UP000324800">
    <property type="component" value="Unassembled WGS sequence"/>
</dbReference>